<organism evidence="1 2">
    <name type="scientific">Microbacterium phage Aubergine</name>
    <dbReference type="NCBI Taxonomy" id="2079577"/>
    <lineage>
        <taxon>Viruses</taxon>
        <taxon>Duplodnaviria</taxon>
        <taxon>Heunggongvirae</taxon>
        <taxon>Uroviricota</taxon>
        <taxon>Caudoviricetes</taxon>
        <taxon>Ilzatvirus</taxon>
        <taxon>Ilzatvirus ilzat</taxon>
    </lineage>
</organism>
<protein>
    <submittedName>
        <fullName evidence="1">Tail assembly chaperone</fullName>
    </submittedName>
</protein>
<dbReference type="Proteomes" id="UP000241884">
    <property type="component" value="Segment"/>
</dbReference>
<name>A0A2L0HLP4_9CAUD</name>
<accession>A0A2L0HLP4</accession>
<dbReference type="EMBL" id="MG839015">
    <property type="protein sequence ID" value="AUX82602.1"/>
    <property type="molecule type" value="Genomic_DNA"/>
</dbReference>
<evidence type="ECO:0000313" key="2">
    <source>
        <dbReference type="Proteomes" id="UP000241884"/>
    </source>
</evidence>
<proteinExistence type="predicted"/>
<reference evidence="2" key="1">
    <citation type="submission" date="2018-01" db="EMBL/GenBank/DDBJ databases">
        <authorList>
            <person name="Gaut B.S."/>
            <person name="Morton B.R."/>
            <person name="Clegg M.T."/>
            <person name="Duvall M.R."/>
        </authorList>
    </citation>
    <scope>NUCLEOTIDE SEQUENCE [LARGE SCALE GENOMIC DNA]</scope>
</reference>
<gene>
    <name evidence="1" type="primary">15</name>
    <name evidence="1" type="ORF">PBI_AUBERGINE_15</name>
</gene>
<sequence length="189" mass="21019">MTFSSYEELMQAVEERRQDVLTLEVDLGAKYSPEFEAAKQELLQAKAMSTIAGGFLSDNIQALEDKVEALRPQARSVWVQYSKLELAEWGMLMKQSNLTPLEQYEKVLPKVFLGLYGQDPVEPEDWEETHDEVWVKPEPLVTTGASVSSKGGPQAIIGGAQLHSLVTAFMSWQNSSGDVTIRPTKSGRV</sequence>
<evidence type="ECO:0000313" key="1">
    <source>
        <dbReference type="EMBL" id="AUX82602.1"/>
    </source>
</evidence>